<organism evidence="2 3">
    <name type="scientific">Erythroxylum novogranatense</name>
    <dbReference type="NCBI Taxonomy" id="1862640"/>
    <lineage>
        <taxon>Eukaryota</taxon>
        <taxon>Viridiplantae</taxon>
        <taxon>Streptophyta</taxon>
        <taxon>Embryophyta</taxon>
        <taxon>Tracheophyta</taxon>
        <taxon>Spermatophyta</taxon>
        <taxon>Magnoliopsida</taxon>
        <taxon>eudicotyledons</taxon>
        <taxon>Gunneridae</taxon>
        <taxon>Pentapetalae</taxon>
        <taxon>rosids</taxon>
        <taxon>fabids</taxon>
        <taxon>Malpighiales</taxon>
        <taxon>Erythroxylaceae</taxon>
        <taxon>Erythroxylum</taxon>
    </lineage>
</organism>
<reference evidence="2 3" key="1">
    <citation type="submission" date="2021-09" db="EMBL/GenBank/DDBJ databases">
        <title>Genomic insights and catalytic innovation underlie evolution of tropane alkaloids biosynthesis.</title>
        <authorList>
            <person name="Wang Y.-J."/>
            <person name="Tian T."/>
            <person name="Huang J.-P."/>
            <person name="Huang S.-X."/>
        </authorList>
    </citation>
    <scope>NUCLEOTIDE SEQUENCE [LARGE SCALE GENOMIC DNA]</scope>
    <source>
        <strain evidence="2">KIB-2018</strain>
        <tissue evidence="2">Leaf</tissue>
    </source>
</reference>
<dbReference type="PANTHER" id="PTHR36316">
    <property type="entry name" value="OS06G0213900 PROTEIN"/>
    <property type="match status" value="1"/>
</dbReference>
<proteinExistence type="predicted"/>
<dbReference type="EMBL" id="JAIWQS010000006">
    <property type="protein sequence ID" value="KAJ8762308.1"/>
    <property type="molecule type" value="Genomic_DNA"/>
</dbReference>
<sequence length="106" mass="11725">MASSSSDGLAGAGQNPRKSLGFMANAKKNKHNFIQLFAMTGILLLSVRSLGQKYRIHDLEEDTSALREANEGLTHRLNDIKRDLLHEASLDPTGKFASRLSLLFRD</sequence>
<protein>
    <submittedName>
        <fullName evidence="2">Uncharacterized protein</fullName>
    </submittedName>
</protein>
<name>A0AAV8T803_9ROSI</name>
<comment type="caution">
    <text evidence="2">The sequence shown here is derived from an EMBL/GenBank/DDBJ whole genome shotgun (WGS) entry which is preliminary data.</text>
</comment>
<evidence type="ECO:0000256" key="1">
    <source>
        <dbReference type="SAM" id="Phobius"/>
    </source>
</evidence>
<gene>
    <name evidence="2" type="ORF">K2173_007465</name>
</gene>
<dbReference type="Proteomes" id="UP001159364">
    <property type="component" value="Linkage Group LG06"/>
</dbReference>
<keyword evidence="1" id="KW-1133">Transmembrane helix</keyword>
<evidence type="ECO:0000313" key="3">
    <source>
        <dbReference type="Proteomes" id="UP001159364"/>
    </source>
</evidence>
<keyword evidence="3" id="KW-1185">Reference proteome</keyword>
<dbReference type="AlphaFoldDB" id="A0AAV8T803"/>
<dbReference type="PANTHER" id="PTHR36316:SF1">
    <property type="entry name" value="OS06G0213900 PROTEIN"/>
    <property type="match status" value="1"/>
</dbReference>
<keyword evidence="1" id="KW-0812">Transmembrane</keyword>
<evidence type="ECO:0000313" key="2">
    <source>
        <dbReference type="EMBL" id="KAJ8762308.1"/>
    </source>
</evidence>
<keyword evidence="1" id="KW-0472">Membrane</keyword>
<feature type="transmembrane region" description="Helical" evidence="1">
    <location>
        <begin position="33"/>
        <end position="51"/>
    </location>
</feature>
<accession>A0AAV8T803</accession>